<sequence length="458" mass="48525">MTRARVRWIAAAAVLTLGVAGCNGPSIGSREPTGSAPANPFSTEVSGALRTSGFNPADEVGQSRADYAAAQLSGVTVTMDKTNFDAQKFAAQAASGQTPDLIQTDRAIVATLASKDLIIPLDQCYEAFGVKPREQYYPSVVDDVSYDGKIFGIPQFFQANALLANKRVLGQAGVTAADLDTSKPDAIVATAKKLYQEKGGKPTVIGFDADLPGSSAMWFTVFGGAAYDEQGKPTLDRPENVAALTWMKQLMDAQGGYPKVKSFKDSMDVFGAGNQYVKDQVAVQTWAQWYPNVLADTKDKVSLEAVPIKNSAGEPIAMAGGTSFAIPKSGKNPSAACAWAIKATSSEAWMAAADARIETVEKNKKLFTGLMTGSPVADQQIKDKYVKPTGNAEFDQVIETYYSVLAKPVTSGSSPVGQTVQQDLTNAVTVALTGEKTPEQALADAQESSLRAWEQATK</sequence>
<keyword evidence="3" id="KW-0762">Sugar transport</keyword>
<evidence type="ECO:0000313" key="4">
    <source>
        <dbReference type="Proteomes" id="UP000569914"/>
    </source>
</evidence>
<protein>
    <submittedName>
        <fullName evidence="3">Multiple sugar transport system substrate-binding protein</fullName>
    </submittedName>
</protein>
<keyword evidence="4" id="KW-1185">Reference proteome</keyword>
<accession>A0A7Y9I5F3</accession>
<dbReference type="RefSeq" id="WP_179749222.1">
    <property type="nucleotide sequence ID" value="NZ_JACCBU010000001.1"/>
</dbReference>
<comment type="caution">
    <text evidence="3">The sequence shown here is derived from an EMBL/GenBank/DDBJ whole genome shotgun (WGS) entry which is preliminary data.</text>
</comment>
<dbReference type="EMBL" id="JACCBU010000001">
    <property type="protein sequence ID" value="NYE70039.1"/>
    <property type="molecule type" value="Genomic_DNA"/>
</dbReference>
<dbReference type="Proteomes" id="UP000569914">
    <property type="component" value="Unassembled WGS sequence"/>
</dbReference>
<dbReference type="InterPro" id="IPR050490">
    <property type="entry name" value="Bact_solute-bd_prot1"/>
</dbReference>
<organism evidence="3 4">
    <name type="scientific">Microlunatus parietis</name>
    <dbReference type="NCBI Taxonomy" id="682979"/>
    <lineage>
        <taxon>Bacteria</taxon>
        <taxon>Bacillati</taxon>
        <taxon>Actinomycetota</taxon>
        <taxon>Actinomycetes</taxon>
        <taxon>Propionibacteriales</taxon>
        <taxon>Propionibacteriaceae</taxon>
        <taxon>Microlunatus</taxon>
    </lineage>
</organism>
<evidence type="ECO:0000256" key="2">
    <source>
        <dbReference type="SAM" id="SignalP"/>
    </source>
</evidence>
<proteinExistence type="predicted"/>
<dbReference type="AlphaFoldDB" id="A0A7Y9I5F3"/>
<keyword evidence="3" id="KW-0813">Transport</keyword>
<keyword evidence="2" id="KW-0732">Signal</keyword>
<dbReference type="Gene3D" id="3.40.190.10">
    <property type="entry name" value="Periplasmic binding protein-like II"/>
    <property type="match status" value="1"/>
</dbReference>
<feature type="chain" id="PRO_5038722397" evidence="2">
    <location>
        <begin position="23"/>
        <end position="458"/>
    </location>
</feature>
<dbReference type="PANTHER" id="PTHR43649">
    <property type="entry name" value="ARABINOSE-BINDING PROTEIN-RELATED"/>
    <property type="match status" value="1"/>
</dbReference>
<evidence type="ECO:0000313" key="3">
    <source>
        <dbReference type="EMBL" id="NYE70039.1"/>
    </source>
</evidence>
<gene>
    <name evidence="3" type="ORF">BKA15_001368</name>
</gene>
<feature type="signal peptide" evidence="2">
    <location>
        <begin position="1"/>
        <end position="22"/>
    </location>
</feature>
<name>A0A7Y9I5F3_9ACTN</name>
<reference evidence="3 4" key="1">
    <citation type="submission" date="2020-07" db="EMBL/GenBank/DDBJ databases">
        <title>Sequencing the genomes of 1000 actinobacteria strains.</title>
        <authorList>
            <person name="Klenk H.-P."/>
        </authorList>
    </citation>
    <scope>NUCLEOTIDE SEQUENCE [LARGE SCALE GENOMIC DNA]</scope>
    <source>
        <strain evidence="3 4">DSM 22083</strain>
    </source>
</reference>
<dbReference type="PANTHER" id="PTHR43649:SF12">
    <property type="entry name" value="DIACETYLCHITOBIOSE BINDING PROTEIN DASA"/>
    <property type="match status" value="1"/>
</dbReference>
<dbReference type="SUPFAM" id="SSF53850">
    <property type="entry name" value="Periplasmic binding protein-like II"/>
    <property type="match status" value="1"/>
</dbReference>
<dbReference type="PROSITE" id="PS51257">
    <property type="entry name" value="PROKAR_LIPOPROTEIN"/>
    <property type="match status" value="1"/>
</dbReference>
<feature type="region of interest" description="Disordered" evidence="1">
    <location>
        <begin position="438"/>
        <end position="458"/>
    </location>
</feature>
<evidence type="ECO:0000256" key="1">
    <source>
        <dbReference type="SAM" id="MobiDB-lite"/>
    </source>
</evidence>